<name>A0A2P2LR40_RHIMU</name>
<accession>A0A2P2LR40</accession>
<dbReference type="AlphaFoldDB" id="A0A2P2LR40"/>
<feature type="signal peptide" evidence="1">
    <location>
        <begin position="1"/>
        <end position="18"/>
    </location>
</feature>
<dbReference type="EMBL" id="GGEC01039946">
    <property type="protein sequence ID" value="MBX20430.1"/>
    <property type="molecule type" value="Transcribed_RNA"/>
</dbReference>
<feature type="chain" id="PRO_5015106401" evidence="1">
    <location>
        <begin position="19"/>
        <end position="42"/>
    </location>
</feature>
<sequence>MIWMMVLCIFFGIYLSSSRLKVGEILVFNGARSMNSLVQKVA</sequence>
<proteinExistence type="predicted"/>
<organism evidence="2">
    <name type="scientific">Rhizophora mucronata</name>
    <name type="common">Asiatic mangrove</name>
    <dbReference type="NCBI Taxonomy" id="61149"/>
    <lineage>
        <taxon>Eukaryota</taxon>
        <taxon>Viridiplantae</taxon>
        <taxon>Streptophyta</taxon>
        <taxon>Embryophyta</taxon>
        <taxon>Tracheophyta</taxon>
        <taxon>Spermatophyta</taxon>
        <taxon>Magnoliopsida</taxon>
        <taxon>eudicotyledons</taxon>
        <taxon>Gunneridae</taxon>
        <taxon>Pentapetalae</taxon>
        <taxon>rosids</taxon>
        <taxon>fabids</taxon>
        <taxon>Malpighiales</taxon>
        <taxon>Rhizophoraceae</taxon>
        <taxon>Rhizophora</taxon>
    </lineage>
</organism>
<evidence type="ECO:0000256" key="1">
    <source>
        <dbReference type="SAM" id="SignalP"/>
    </source>
</evidence>
<evidence type="ECO:0000313" key="2">
    <source>
        <dbReference type="EMBL" id="MBX20430.1"/>
    </source>
</evidence>
<reference evidence="2" key="1">
    <citation type="submission" date="2018-02" db="EMBL/GenBank/DDBJ databases">
        <title>Rhizophora mucronata_Transcriptome.</title>
        <authorList>
            <person name="Meera S.P."/>
            <person name="Sreeshan A."/>
            <person name="Augustine A."/>
        </authorList>
    </citation>
    <scope>NUCLEOTIDE SEQUENCE</scope>
    <source>
        <tissue evidence="2">Leaf</tissue>
    </source>
</reference>
<keyword evidence="1" id="KW-0732">Signal</keyword>
<protein>
    <submittedName>
        <fullName evidence="2">Uncharacterized protein</fullName>
    </submittedName>
</protein>